<feature type="domain" description="Calcineurin-like phosphoesterase" evidence="1">
    <location>
        <begin position="40"/>
        <end position="225"/>
    </location>
</feature>
<organism evidence="2 3">
    <name type="scientific">Paenibacillus cisolokensis</name>
    <dbReference type="NCBI Taxonomy" id="1658519"/>
    <lineage>
        <taxon>Bacteria</taxon>
        <taxon>Bacillati</taxon>
        <taxon>Bacillota</taxon>
        <taxon>Bacilli</taxon>
        <taxon>Bacillales</taxon>
        <taxon>Paenibacillaceae</taxon>
        <taxon>Paenibacillus</taxon>
    </lineage>
</organism>
<dbReference type="EMBL" id="BOVJ01000019">
    <property type="protein sequence ID" value="GIQ62057.1"/>
    <property type="molecule type" value="Genomic_DNA"/>
</dbReference>
<proteinExistence type="predicted"/>
<dbReference type="PANTHER" id="PTHR11575">
    <property type="entry name" value="5'-NUCLEOTIDASE-RELATED"/>
    <property type="match status" value="1"/>
</dbReference>
<gene>
    <name evidence="2" type="ORF">PACILC2_06250</name>
</gene>
<dbReference type="Gene3D" id="3.60.21.10">
    <property type="match status" value="1"/>
</dbReference>
<keyword evidence="3" id="KW-1185">Reference proteome</keyword>
<dbReference type="InterPro" id="IPR029052">
    <property type="entry name" value="Metallo-depent_PP-like"/>
</dbReference>
<reference evidence="2 3" key="1">
    <citation type="submission" date="2021-04" db="EMBL/GenBank/DDBJ databases">
        <title>Draft genome sequence of Paenibacillus cisolokensis, LC2-13A.</title>
        <authorList>
            <person name="Uke A."/>
            <person name="Chhe C."/>
            <person name="Baramee S."/>
            <person name="Kosugi A."/>
        </authorList>
    </citation>
    <scope>NUCLEOTIDE SEQUENCE [LARGE SCALE GENOMIC DNA]</scope>
    <source>
        <strain evidence="2 3">LC2-13A</strain>
    </source>
</reference>
<sequence>MVDLGLASAEMAQSGDAITREEAAGSLHAILFHPEFKIVTVFATSDIHSHLEPYKPNGAESEIGGLAKMSQAINRIRSVQPNTLLVDAGDAPYNTNIGNLTEGASTIAVMNEMKYDAMVLGNHDFDFPFEVLKRNAGNAKFPFLSANTLYHGERPDFLKPSVIKEVDGIKIGIVGVTDDQSAFYTHPKNVEGITFEDHFEAAQKAVDEIKERTDLIIGLAHLHGDNKVLPTRVNGIDIEIGGGQDIVAFPQKSETPGSYLPASMRKL</sequence>
<name>A0ABQ4N1K4_9BACL</name>
<dbReference type="PANTHER" id="PTHR11575:SF24">
    <property type="entry name" value="5'-NUCLEOTIDASE"/>
    <property type="match status" value="1"/>
</dbReference>
<dbReference type="Pfam" id="PF00149">
    <property type="entry name" value="Metallophos"/>
    <property type="match status" value="1"/>
</dbReference>
<dbReference type="InterPro" id="IPR004843">
    <property type="entry name" value="Calcineurin-like_PHP"/>
</dbReference>
<dbReference type="InterPro" id="IPR006179">
    <property type="entry name" value="5_nucleotidase/apyrase"/>
</dbReference>
<evidence type="ECO:0000313" key="2">
    <source>
        <dbReference type="EMBL" id="GIQ62057.1"/>
    </source>
</evidence>
<evidence type="ECO:0000259" key="1">
    <source>
        <dbReference type="Pfam" id="PF00149"/>
    </source>
</evidence>
<dbReference type="SUPFAM" id="SSF56300">
    <property type="entry name" value="Metallo-dependent phosphatases"/>
    <property type="match status" value="1"/>
</dbReference>
<dbReference type="CDD" id="cd00845">
    <property type="entry name" value="MPP_UshA_N_like"/>
    <property type="match status" value="1"/>
</dbReference>
<dbReference type="Proteomes" id="UP000680304">
    <property type="component" value="Unassembled WGS sequence"/>
</dbReference>
<evidence type="ECO:0000313" key="3">
    <source>
        <dbReference type="Proteomes" id="UP000680304"/>
    </source>
</evidence>
<accession>A0ABQ4N1K4</accession>
<protein>
    <recommendedName>
        <fullName evidence="1">Calcineurin-like phosphoesterase domain-containing protein</fullName>
    </recommendedName>
</protein>
<comment type="caution">
    <text evidence="2">The sequence shown here is derived from an EMBL/GenBank/DDBJ whole genome shotgun (WGS) entry which is preliminary data.</text>
</comment>